<evidence type="ECO:0000256" key="1">
    <source>
        <dbReference type="ARBA" id="ARBA00001974"/>
    </source>
</evidence>
<comment type="cofactor">
    <cofactor evidence="1">
        <name>FAD</name>
        <dbReference type="ChEBI" id="CHEBI:57692"/>
    </cofactor>
</comment>
<evidence type="ECO:0000256" key="4">
    <source>
        <dbReference type="ARBA" id="ARBA00022827"/>
    </source>
</evidence>
<dbReference type="Pfam" id="PF02852">
    <property type="entry name" value="Pyr_redox_dim"/>
    <property type="match status" value="1"/>
</dbReference>
<protein>
    <submittedName>
        <fullName evidence="7">Glutathione reductase (NADPH)</fullName>
        <ecNumber evidence="7">1.8.1.7</ecNumber>
    </submittedName>
</protein>
<keyword evidence="3" id="KW-0285">Flavoprotein</keyword>
<name>A0ABX1HPY7_9BACT</name>
<dbReference type="PRINTS" id="PR00411">
    <property type="entry name" value="PNDRDTASEI"/>
</dbReference>
<dbReference type="PANTHER" id="PTHR43014:SF5">
    <property type="entry name" value="GLUTATHIONE REDUCTASE (NADPH)"/>
    <property type="match status" value="1"/>
</dbReference>
<evidence type="ECO:0000313" key="8">
    <source>
        <dbReference type="Proteomes" id="UP000717634"/>
    </source>
</evidence>
<comment type="caution">
    <text evidence="7">The sequence shown here is derived from an EMBL/GenBank/DDBJ whole genome shotgun (WGS) entry which is preliminary data.</text>
</comment>
<dbReference type="SUPFAM" id="SSF51905">
    <property type="entry name" value="FAD/NAD(P)-binding domain"/>
    <property type="match status" value="1"/>
</dbReference>
<proteinExistence type="inferred from homology"/>
<keyword evidence="4" id="KW-0274">FAD</keyword>
<dbReference type="InterPro" id="IPR036188">
    <property type="entry name" value="FAD/NAD-bd_sf"/>
</dbReference>
<dbReference type="Proteomes" id="UP000717634">
    <property type="component" value="Unassembled WGS sequence"/>
</dbReference>
<evidence type="ECO:0000259" key="5">
    <source>
        <dbReference type="Pfam" id="PF02852"/>
    </source>
</evidence>
<dbReference type="Pfam" id="PF07992">
    <property type="entry name" value="Pyr_redox_2"/>
    <property type="match status" value="1"/>
</dbReference>
<dbReference type="PIRSF" id="PIRSF000350">
    <property type="entry name" value="Mercury_reductase_MerA"/>
    <property type="match status" value="1"/>
</dbReference>
<dbReference type="PRINTS" id="PR00368">
    <property type="entry name" value="FADPNR"/>
</dbReference>
<comment type="similarity">
    <text evidence="2">Belongs to the class-I pyridine nucleotide-disulfide oxidoreductase family.</text>
</comment>
<evidence type="ECO:0000256" key="3">
    <source>
        <dbReference type="ARBA" id="ARBA00022630"/>
    </source>
</evidence>
<accession>A0ABX1HPY7</accession>
<evidence type="ECO:0000259" key="6">
    <source>
        <dbReference type="Pfam" id="PF07992"/>
    </source>
</evidence>
<feature type="domain" description="Pyridine nucleotide-disulphide oxidoreductase dimerisation" evidence="5">
    <location>
        <begin position="342"/>
        <end position="445"/>
    </location>
</feature>
<evidence type="ECO:0000256" key="2">
    <source>
        <dbReference type="ARBA" id="ARBA00007532"/>
    </source>
</evidence>
<dbReference type="RefSeq" id="WP_235955669.1">
    <property type="nucleotide sequence ID" value="NZ_JAAVTK010000026.1"/>
</dbReference>
<keyword evidence="7" id="KW-0560">Oxidoreductase</keyword>
<gene>
    <name evidence="7" type="ORF">HBN54_004568</name>
</gene>
<feature type="domain" description="FAD/NAD(P)-binding" evidence="6">
    <location>
        <begin position="7"/>
        <end position="320"/>
    </location>
</feature>
<dbReference type="EC" id="1.8.1.7" evidence="7"/>
<dbReference type="Gene3D" id="3.50.50.60">
    <property type="entry name" value="FAD/NAD(P)-binding domain"/>
    <property type="match status" value="2"/>
</dbReference>
<dbReference type="InterPro" id="IPR001100">
    <property type="entry name" value="Pyr_nuc-diS_OxRdtase"/>
</dbReference>
<keyword evidence="8" id="KW-1185">Reference proteome</keyword>
<dbReference type="EMBL" id="JAAVTK010000026">
    <property type="protein sequence ID" value="NKI91945.1"/>
    <property type="molecule type" value="Genomic_DNA"/>
</dbReference>
<dbReference type="InterPro" id="IPR016156">
    <property type="entry name" value="FAD/NAD-linked_Rdtase_dimer_sf"/>
</dbReference>
<dbReference type="Gene3D" id="3.30.390.30">
    <property type="match status" value="1"/>
</dbReference>
<dbReference type="InterPro" id="IPR023753">
    <property type="entry name" value="FAD/NAD-binding_dom"/>
</dbReference>
<organism evidence="7 8">
    <name type="scientific">Hymenobacter artigasi</name>
    <dbReference type="NCBI Taxonomy" id="2719616"/>
    <lineage>
        <taxon>Bacteria</taxon>
        <taxon>Pseudomonadati</taxon>
        <taxon>Bacteroidota</taxon>
        <taxon>Cytophagia</taxon>
        <taxon>Cytophagales</taxon>
        <taxon>Hymenobacteraceae</taxon>
        <taxon>Hymenobacter</taxon>
    </lineage>
</organism>
<dbReference type="SUPFAM" id="SSF55424">
    <property type="entry name" value="FAD/NAD-linked reductases, dimerisation (C-terminal) domain"/>
    <property type="match status" value="1"/>
</dbReference>
<dbReference type="GO" id="GO:0004362">
    <property type="term" value="F:glutathione-disulfide reductase (NADPH) activity"/>
    <property type="evidence" value="ECO:0007669"/>
    <property type="project" value="UniProtKB-EC"/>
</dbReference>
<reference evidence="7 8" key="1">
    <citation type="submission" date="2020-03" db="EMBL/GenBank/DDBJ databases">
        <title>Genomic Encyclopedia of Type Strains, Phase IV (KMG-V): Genome sequencing to study the core and pangenomes of soil and plant-associated prokaryotes.</title>
        <authorList>
            <person name="Whitman W."/>
        </authorList>
    </citation>
    <scope>NUCLEOTIDE SEQUENCE [LARGE SCALE GENOMIC DNA]</scope>
    <source>
        <strain evidence="7 8">1B</strain>
    </source>
</reference>
<evidence type="ECO:0000313" key="7">
    <source>
        <dbReference type="EMBL" id="NKI91945.1"/>
    </source>
</evidence>
<sequence length="451" mass="47837">MMTQHTFDILVIGTGGGGSVAARKCAAAGKRVAIVDALPFGGTCALRGCDPKKVLLGAAEAVARSRQLLGHGLQQEAVISWPELVAFKRTFTEPVPAKKEASFEQAGIRTFHGVARFTGPHTVQIGDDVLEAKQFVIATGARPRPLSIPGEELLLDSSDFMELPELPADMTFVGGGYIAFEFAHLVARCGVQARIIHRGPRPLENFDADLVGHLLTATRGAGIEVVLNTEVAGVERLPDGRLRLRTTAQGQARELTVSLAIHAAGREPALAELNLEAAGVACTRHGVTVNEYLQSTTHPDVYAAGDAAASGLPLTPVAGKASHVVAANLLEGNHKTIEYGVVPSAVFTHPVLASVGLTEAEATKQGLKFRVKTDVTTGWFTSKRLSTPVSAFKVLVDEDTDQILGAHLLSPNAEEVINLFMLAMHAKLPASEVKQLIFAYPTASSDIIYML</sequence>
<dbReference type="PANTHER" id="PTHR43014">
    <property type="entry name" value="MERCURIC REDUCTASE"/>
    <property type="match status" value="1"/>
</dbReference>
<dbReference type="InterPro" id="IPR004099">
    <property type="entry name" value="Pyr_nucl-diS_OxRdtase_dimer"/>
</dbReference>